<gene>
    <name evidence="7" type="ORF">JIN84_04515</name>
</gene>
<feature type="domain" description="NfeD-like C-terminal" evidence="6">
    <location>
        <begin position="99"/>
        <end position="152"/>
    </location>
</feature>
<feature type="transmembrane region" description="Helical" evidence="5">
    <location>
        <begin position="51"/>
        <end position="72"/>
    </location>
</feature>
<evidence type="ECO:0000313" key="7">
    <source>
        <dbReference type="EMBL" id="MBK1814865.1"/>
    </source>
</evidence>
<dbReference type="Proteomes" id="UP000600139">
    <property type="component" value="Unassembled WGS sequence"/>
</dbReference>
<evidence type="ECO:0000313" key="8">
    <source>
        <dbReference type="Proteomes" id="UP000600139"/>
    </source>
</evidence>
<proteinExistence type="predicted"/>
<dbReference type="InterPro" id="IPR002810">
    <property type="entry name" value="NfeD-like_C"/>
</dbReference>
<dbReference type="EMBL" id="JAENIK010000004">
    <property type="protein sequence ID" value="MBK1814865.1"/>
    <property type="molecule type" value="Genomic_DNA"/>
</dbReference>
<evidence type="ECO:0000256" key="2">
    <source>
        <dbReference type="ARBA" id="ARBA00022692"/>
    </source>
</evidence>
<accession>A0A934VA77</accession>
<organism evidence="7 8">
    <name type="scientific">Luteolibacter yonseiensis</name>
    <dbReference type="NCBI Taxonomy" id="1144680"/>
    <lineage>
        <taxon>Bacteria</taxon>
        <taxon>Pseudomonadati</taxon>
        <taxon>Verrucomicrobiota</taxon>
        <taxon>Verrucomicrobiia</taxon>
        <taxon>Verrucomicrobiales</taxon>
        <taxon>Verrucomicrobiaceae</taxon>
        <taxon>Luteolibacter</taxon>
    </lineage>
</organism>
<protein>
    <recommendedName>
        <fullName evidence="6">NfeD-like C-terminal domain-containing protein</fullName>
    </recommendedName>
</protein>
<reference evidence="7" key="1">
    <citation type="submission" date="2021-01" db="EMBL/GenBank/DDBJ databases">
        <title>Modified the classification status of verrucomicrobia.</title>
        <authorList>
            <person name="Feng X."/>
        </authorList>
    </citation>
    <scope>NUCLEOTIDE SEQUENCE</scope>
    <source>
        <strain evidence="7">JCM 18052</strain>
    </source>
</reference>
<evidence type="ECO:0000256" key="5">
    <source>
        <dbReference type="SAM" id="Phobius"/>
    </source>
</evidence>
<comment type="caution">
    <text evidence="7">The sequence shown here is derived from an EMBL/GenBank/DDBJ whole genome shotgun (WGS) entry which is preliminary data.</text>
</comment>
<evidence type="ECO:0000256" key="1">
    <source>
        <dbReference type="ARBA" id="ARBA00004141"/>
    </source>
</evidence>
<dbReference type="PANTHER" id="PTHR33507:SF3">
    <property type="entry name" value="INNER MEMBRANE PROTEIN YBBJ"/>
    <property type="match status" value="1"/>
</dbReference>
<evidence type="ECO:0000256" key="4">
    <source>
        <dbReference type="ARBA" id="ARBA00023136"/>
    </source>
</evidence>
<evidence type="ECO:0000256" key="3">
    <source>
        <dbReference type="ARBA" id="ARBA00022989"/>
    </source>
</evidence>
<name>A0A934VA77_9BACT</name>
<dbReference type="InterPro" id="IPR052165">
    <property type="entry name" value="Membrane_assoc_protease"/>
</dbReference>
<dbReference type="Pfam" id="PF01957">
    <property type="entry name" value="NfeD"/>
    <property type="match status" value="1"/>
</dbReference>
<dbReference type="InterPro" id="IPR012340">
    <property type="entry name" value="NA-bd_OB-fold"/>
</dbReference>
<comment type="subcellular location">
    <subcellularLocation>
        <location evidence="1">Membrane</location>
        <topology evidence="1">Multi-pass membrane protein</topology>
    </subcellularLocation>
</comment>
<dbReference type="Gene3D" id="2.40.50.140">
    <property type="entry name" value="Nucleic acid-binding proteins"/>
    <property type="match status" value="1"/>
</dbReference>
<dbReference type="PANTHER" id="PTHR33507">
    <property type="entry name" value="INNER MEMBRANE PROTEIN YBBJ"/>
    <property type="match status" value="1"/>
</dbReference>
<feature type="transmembrane region" description="Helical" evidence="5">
    <location>
        <begin position="12"/>
        <end position="45"/>
    </location>
</feature>
<evidence type="ECO:0000259" key="6">
    <source>
        <dbReference type="Pfam" id="PF01957"/>
    </source>
</evidence>
<keyword evidence="4 5" id="KW-0472">Membrane</keyword>
<dbReference type="AlphaFoldDB" id="A0A934VA77"/>
<sequence>MSLIILLFTLGILFLVVEVIIPGAILGSIGGLLMFAGCVVSFVTYGNSGGLLAVLTAFTIGGLALFIEFRILPRTKLGRRAFLTSEITGVSAALGEEARELVGKSAEALTMLSPSGYILVDGSRYEAFCQSGQAPAGSILQVTGADNFRLIVTMTHPTDHHSHA</sequence>
<keyword evidence="2 5" id="KW-0812">Transmembrane</keyword>
<keyword evidence="8" id="KW-1185">Reference proteome</keyword>
<keyword evidence="3 5" id="KW-1133">Transmembrane helix</keyword>
<dbReference type="GO" id="GO:0005886">
    <property type="term" value="C:plasma membrane"/>
    <property type="evidence" value="ECO:0007669"/>
    <property type="project" value="TreeGrafter"/>
</dbReference>
<dbReference type="RefSeq" id="WP_200349813.1">
    <property type="nucleotide sequence ID" value="NZ_BAABHZ010000010.1"/>
</dbReference>